<evidence type="ECO:0000259" key="2">
    <source>
        <dbReference type="SMART" id="SM00829"/>
    </source>
</evidence>
<evidence type="ECO:0000313" key="3">
    <source>
        <dbReference type="EMBL" id="PZG50711.1"/>
    </source>
</evidence>
<reference evidence="3 4" key="1">
    <citation type="submission" date="2018-01" db="EMBL/GenBank/DDBJ databases">
        <title>Draft genome sequence of Sphaerisporangium sp. 7K107.</title>
        <authorList>
            <person name="Sahin N."/>
            <person name="Saygin H."/>
            <person name="Ay H."/>
        </authorList>
    </citation>
    <scope>NUCLEOTIDE SEQUENCE [LARGE SCALE GENOMIC DNA]</scope>
    <source>
        <strain evidence="3 4">7K107</strain>
    </source>
</reference>
<protein>
    <submittedName>
        <fullName evidence="3">Alcohol dehydrogenase</fullName>
    </submittedName>
</protein>
<dbReference type="PANTHER" id="PTHR44154">
    <property type="entry name" value="QUINONE OXIDOREDUCTASE"/>
    <property type="match status" value="1"/>
</dbReference>
<feature type="domain" description="Enoyl reductase (ER)" evidence="2">
    <location>
        <begin position="10"/>
        <end position="341"/>
    </location>
</feature>
<organism evidence="3 4">
    <name type="scientific">Spongiactinospora gelatinilytica</name>
    <dbReference type="NCBI Taxonomy" id="2666298"/>
    <lineage>
        <taxon>Bacteria</taxon>
        <taxon>Bacillati</taxon>
        <taxon>Actinomycetota</taxon>
        <taxon>Actinomycetes</taxon>
        <taxon>Streptosporangiales</taxon>
        <taxon>Streptosporangiaceae</taxon>
        <taxon>Spongiactinospora</taxon>
    </lineage>
</organism>
<comment type="caution">
    <text evidence="3">The sequence shown here is derived from an EMBL/GenBank/DDBJ whole genome shotgun (WGS) entry which is preliminary data.</text>
</comment>
<dbReference type="InterPro" id="IPR013149">
    <property type="entry name" value="ADH-like_C"/>
</dbReference>
<keyword evidence="1" id="KW-0521">NADP</keyword>
<dbReference type="RefSeq" id="WP_111166874.1">
    <property type="nucleotide sequence ID" value="NZ_POUA01000055.1"/>
</dbReference>
<proteinExistence type="predicted"/>
<evidence type="ECO:0000256" key="1">
    <source>
        <dbReference type="ARBA" id="ARBA00022857"/>
    </source>
</evidence>
<dbReference type="Pfam" id="PF08240">
    <property type="entry name" value="ADH_N"/>
    <property type="match status" value="1"/>
</dbReference>
<dbReference type="SUPFAM" id="SSF51735">
    <property type="entry name" value="NAD(P)-binding Rossmann-fold domains"/>
    <property type="match status" value="1"/>
</dbReference>
<dbReference type="SMART" id="SM00829">
    <property type="entry name" value="PKS_ER"/>
    <property type="match status" value="1"/>
</dbReference>
<dbReference type="InterPro" id="IPR051603">
    <property type="entry name" value="Zinc-ADH_QOR/CCCR"/>
</dbReference>
<sequence length="343" mass="35879">MRAIQYDTHGGPEVLREVTIPDPRCGPSDVLIEVRATAVNRLDALQRRGPGLLPGFSLPHVPGSDVAGVVAEVGSRVTTKSVGERVLIDPSLHCGVCLACERGDTTYCSGLQVLGGTRQGGYAELVAVPETHVHPVPANIGFEEAAAVPTVYGLAWHALTVRGGLREGETLLVHGAGSGITIAAVQIAKRLGARVIVSSASDEKLARMTKLGVDATVNHATGDLAAQVREATGGVGADIVLDHVGPALFQESLAALRLRGRLVFCGNTTGLVASFDVTDAYHRGLTLVGAEMYTYESFGRMLGWHGQAGCEAVIDSVFPLAEAADAHRRLEGGEVFGKILLTI</sequence>
<dbReference type="InterPro" id="IPR011032">
    <property type="entry name" value="GroES-like_sf"/>
</dbReference>
<accession>A0A2W2GQC9</accession>
<dbReference type="Pfam" id="PF00107">
    <property type="entry name" value="ADH_zinc_N"/>
    <property type="match status" value="1"/>
</dbReference>
<dbReference type="GO" id="GO:0016491">
    <property type="term" value="F:oxidoreductase activity"/>
    <property type="evidence" value="ECO:0007669"/>
    <property type="project" value="InterPro"/>
</dbReference>
<dbReference type="AlphaFoldDB" id="A0A2W2GQC9"/>
<dbReference type="EMBL" id="POUA01000055">
    <property type="protein sequence ID" value="PZG50711.1"/>
    <property type="molecule type" value="Genomic_DNA"/>
</dbReference>
<dbReference type="SUPFAM" id="SSF50129">
    <property type="entry name" value="GroES-like"/>
    <property type="match status" value="1"/>
</dbReference>
<dbReference type="Gene3D" id="3.90.180.10">
    <property type="entry name" value="Medium-chain alcohol dehydrogenases, catalytic domain"/>
    <property type="match status" value="1"/>
</dbReference>
<keyword evidence="4" id="KW-1185">Reference proteome</keyword>
<gene>
    <name evidence="3" type="ORF">C1I98_09910</name>
</gene>
<evidence type="ECO:0000313" key="4">
    <source>
        <dbReference type="Proteomes" id="UP000248544"/>
    </source>
</evidence>
<dbReference type="InterPro" id="IPR013154">
    <property type="entry name" value="ADH-like_N"/>
</dbReference>
<dbReference type="InterPro" id="IPR020843">
    <property type="entry name" value="ER"/>
</dbReference>
<dbReference type="InterPro" id="IPR036291">
    <property type="entry name" value="NAD(P)-bd_dom_sf"/>
</dbReference>
<name>A0A2W2GQC9_9ACTN</name>
<dbReference type="Proteomes" id="UP000248544">
    <property type="component" value="Unassembled WGS sequence"/>
</dbReference>
<dbReference type="PANTHER" id="PTHR44154:SF1">
    <property type="entry name" value="QUINONE OXIDOREDUCTASE"/>
    <property type="match status" value="1"/>
</dbReference>